<dbReference type="PANTHER" id="PTHR35146:SF1">
    <property type="entry name" value="UPF0178 PROTEIN YAII"/>
    <property type="match status" value="1"/>
</dbReference>
<dbReference type="HAMAP" id="MF_00489">
    <property type="entry name" value="UPF0178"/>
    <property type="match status" value="1"/>
</dbReference>
<gene>
    <name evidence="3" type="ORF">M2A_1734</name>
</gene>
<evidence type="ECO:0000313" key="3">
    <source>
        <dbReference type="EMBL" id="GAK45235.1"/>
    </source>
</evidence>
<evidence type="ECO:0000313" key="4">
    <source>
        <dbReference type="Proteomes" id="UP000028702"/>
    </source>
</evidence>
<comment type="similarity">
    <text evidence="1 2">Belongs to the UPF0178 family.</text>
</comment>
<dbReference type="CDD" id="cd18720">
    <property type="entry name" value="PIN_YqxD-like"/>
    <property type="match status" value="1"/>
</dbReference>
<dbReference type="EMBL" id="BBIO01000008">
    <property type="protein sequence ID" value="GAK45235.1"/>
    <property type="molecule type" value="Genomic_DNA"/>
</dbReference>
<proteinExistence type="inferred from homology"/>
<dbReference type="STRING" id="1333998.M2A_1734"/>
<organism evidence="3 4">
    <name type="scientific">Tepidicaulis marinus</name>
    <dbReference type="NCBI Taxonomy" id="1333998"/>
    <lineage>
        <taxon>Bacteria</taxon>
        <taxon>Pseudomonadati</taxon>
        <taxon>Pseudomonadota</taxon>
        <taxon>Alphaproteobacteria</taxon>
        <taxon>Hyphomicrobiales</taxon>
        <taxon>Parvibaculaceae</taxon>
        <taxon>Tepidicaulis</taxon>
    </lineage>
</organism>
<dbReference type="RefSeq" id="WP_045445953.1">
    <property type="nucleotide sequence ID" value="NZ_BBIO01000008.1"/>
</dbReference>
<dbReference type="Proteomes" id="UP000028702">
    <property type="component" value="Unassembled WGS sequence"/>
</dbReference>
<dbReference type="PANTHER" id="PTHR35146">
    <property type="entry name" value="UPF0178 PROTEIN YAII"/>
    <property type="match status" value="1"/>
</dbReference>
<protein>
    <recommendedName>
        <fullName evidence="2">UPF0178 protein M2A_1734</fullName>
    </recommendedName>
</protein>
<evidence type="ECO:0000256" key="1">
    <source>
        <dbReference type="ARBA" id="ARBA00008522"/>
    </source>
</evidence>
<dbReference type="NCBIfam" id="NF001095">
    <property type="entry name" value="PRK00124.1"/>
    <property type="match status" value="1"/>
</dbReference>
<dbReference type="AlphaFoldDB" id="A0A081BB17"/>
<reference evidence="3 4" key="1">
    <citation type="submission" date="2014-07" db="EMBL/GenBank/DDBJ databases">
        <title>Tepidicaulis marinum gen. nov., sp. nov., a novel marine bacterium denitrifying nitrate to nitrous oxide strictly under microaerobic conditions.</title>
        <authorList>
            <person name="Takeuchi M."/>
            <person name="Yamagishi T."/>
            <person name="Kamagata Y."/>
            <person name="Oshima K."/>
            <person name="Hattori M."/>
            <person name="Katayama T."/>
            <person name="Hanada S."/>
            <person name="Tamaki H."/>
            <person name="Marumo K."/>
            <person name="Maeda H."/>
            <person name="Nedachi M."/>
            <person name="Iwasaki W."/>
            <person name="Suwa Y."/>
            <person name="Sakata S."/>
        </authorList>
    </citation>
    <scope>NUCLEOTIDE SEQUENCE [LARGE SCALE GENOMIC DNA]</scope>
    <source>
        <strain evidence="3 4">MA2</strain>
    </source>
</reference>
<keyword evidence="4" id="KW-1185">Reference proteome</keyword>
<dbReference type="Pfam" id="PF02639">
    <property type="entry name" value="DUF188"/>
    <property type="match status" value="1"/>
</dbReference>
<evidence type="ECO:0000256" key="2">
    <source>
        <dbReference type="HAMAP-Rule" id="MF_00489"/>
    </source>
</evidence>
<sequence>MTTIYVDADACPVKDETLRVAERHGLLTYIVSNSGMRVPRSPLVRQMIVPEGPDAADNWIADHIGENDIVITADIPLAARCLEKQALALGPSGKPFSQENIGMSLAMRDLTSTLRETSDFKSYNPAFTPKDRSRFLSALEETVRKAKQDS</sequence>
<accession>A0A081BB17</accession>
<name>A0A081BB17_9HYPH</name>
<dbReference type="InterPro" id="IPR003791">
    <property type="entry name" value="UPF0178"/>
</dbReference>
<dbReference type="eggNOG" id="COG1671">
    <property type="taxonomic scope" value="Bacteria"/>
</dbReference>
<comment type="caution">
    <text evidence="3">The sequence shown here is derived from an EMBL/GenBank/DDBJ whole genome shotgun (WGS) entry which is preliminary data.</text>
</comment>